<feature type="chain" id="PRO_5042053769" evidence="1">
    <location>
        <begin position="24"/>
        <end position="88"/>
    </location>
</feature>
<feature type="signal peptide" evidence="1">
    <location>
        <begin position="1"/>
        <end position="23"/>
    </location>
</feature>
<dbReference type="Proteomes" id="UP001221757">
    <property type="component" value="Unassembled WGS sequence"/>
</dbReference>
<evidence type="ECO:0000256" key="1">
    <source>
        <dbReference type="SAM" id="SignalP"/>
    </source>
</evidence>
<sequence length="88" mass="9855">MVRFLWSRILIVSALSACMMVCATPIAISQSGHERHAVADVSTANRLRRQIFFKDYVDTEEYASACGDTVYLLNYGRDADILKSVHGE</sequence>
<dbReference type="AlphaFoldDB" id="A0AAD7GD60"/>
<proteinExistence type="predicted"/>
<comment type="caution">
    <text evidence="2">The sequence shown here is derived from an EMBL/GenBank/DDBJ whole genome shotgun (WGS) entry which is preliminary data.</text>
</comment>
<gene>
    <name evidence="2" type="ORF">B0H17DRAFT_1067721</name>
</gene>
<accession>A0AAD7GD60</accession>
<dbReference type="EMBL" id="JARKIE010000076">
    <property type="protein sequence ID" value="KAJ7688862.1"/>
    <property type="molecule type" value="Genomic_DNA"/>
</dbReference>
<keyword evidence="3" id="KW-1185">Reference proteome</keyword>
<evidence type="ECO:0000313" key="3">
    <source>
        <dbReference type="Proteomes" id="UP001221757"/>
    </source>
</evidence>
<organism evidence="2 3">
    <name type="scientific">Mycena rosella</name>
    <name type="common">Pink bonnet</name>
    <name type="synonym">Agaricus rosellus</name>
    <dbReference type="NCBI Taxonomy" id="1033263"/>
    <lineage>
        <taxon>Eukaryota</taxon>
        <taxon>Fungi</taxon>
        <taxon>Dikarya</taxon>
        <taxon>Basidiomycota</taxon>
        <taxon>Agaricomycotina</taxon>
        <taxon>Agaricomycetes</taxon>
        <taxon>Agaricomycetidae</taxon>
        <taxon>Agaricales</taxon>
        <taxon>Marasmiineae</taxon>
        <taxon>Mycenaceae</taxon>
        <taxon>Mycena</taxon>
    </lineage>
</organism>
<protein>
    <submittedName>
        <fullName evidence="2">Uncharacterized protein</fullName>
    </submittedName>
</protein>
<evidence type="ECO:0000313" key="2">
    <source>
        <dbReference type="EMBL" id="KAJ7688862.1"/>
    </source>
</evidence>
<name>A0AAD7GD60_MYCRO</name>
<reference evidence="2" key="1">
    <citation type="submission" date="2023-03" db="EMBL/GenBank/DDBJ databases">
        <title>Massive genome expansion in bonnet fungi (Mycena s.s.) driven by repeated elements and novel gene families across ecological guilds.</title>
        <authorList>
            <consortium name="Lawrence Berkeley National Laboratory"/>
            <person name="Harder C.B."/>
            <person name="Miyauchi S."/>
            <person name="Viragh M."/>
            <person name="Kuo A."/>
            <person name="Thoen E."/>
            <person name="Andreopoulos B."/>
            <person name="Lu D."/>
            <person name="Skrede I."/>
            <person name="Drula E."/>
            <person name="Henrissat B."/>
            <person name="Morin E."/>
            <person name="Kohler A."/>
            <person name="Barry K."/>
            <person name="LaButti K."/>
            <person name="Morin E."/>
            <person name="Salamov A."/>
            <person name="Lipzen A."/>
            <person name="Mereny Z."/>
            <person name="Hegedus B."/>
            <person name="Baldrian P."/>
            <person name="Stursova M."/>
            <person name="Weitz H."/>
            <person name="Taylor A."/>
            <person name="Grigoriev I.V."/>
            <person name="Nagy L.G."/>
            <person name="Martin F."/>
            <person name="Kauserud H."/>
        </authorList>
    </citation>
    <scope>NUCLEOTIDE SEQUENCE</scope>
    <source>
        <strain evidence="2">CBHHK067</strain>
    </source>
</reference>
<keyword evidence="1" id="KW-0732">Signal</keyword>